<gene>
    <name evidence="4" type="ORF">LCGC14_1959920</name>
</gene>
<dbReference type="Pfam" id="PF13426">
    <property type="entry name" value="PAS_9"/>
    <property type="match status" value="1"/>
</dbReference>
<dbReference type="EMBL" id="LAZR01021557">
    <property type="protein sequence ID" value="KKL84921.1"/>
    <property type="molecule type" value="Genomic_DNA"/>
</dbReference>
<protein>
    <recommendedName>
        <fullName evidence="5">PAS domain-containing protein</fullName>
    </recommendedName>
</protein>
<accession>A0A0F9G394</accession>
<keyword evidence="1" id="KW-0812">Transmembrane</keyword>
<evidence type="ECO:0000313" key="4">
    <source>
        <dbReference type="EMBL" id="KKL84921.1"/>
    </source>
</evidence>
<proteinExistence type="predicted"/>
<sequence length="221" mass="24942">MNKDRIFYFSGLSFFSALAFMILYLFGKVTEPTALRLGGGFFVVGLAALCTGLLGRLRRDFFSLSEDMRREETVYIEALKHHTIFSVTRPDTTMIDVNQKFLDAFGYTRDEVIGRKNSILYPEGPNSAVLKEVDRQVVAGNAWSGELRQITKSGDEVVMQCTVVPLIDGKGNHIKNVSLRTDVTEARRANAQRRLTSILEGLPDQVYVFRVSDLQMIYLND</sequence>
<feature type="domain" description="PAC" evidence="3">
    <location>
        <begin position="143"/>
        <end position="195"/>
    </location>
</feature>
<dbReference type="Gene3D" id="3.30.450.20">
    <property type="entry name" value="PAS domain"/>
    <property type="match status" value="1"/>
</dbReference>
<dbReference type="InterPro" id="IPR035965">
    <property type="entry name" value="PAS-like_dom_sf"/>
</dbReference>
<evidence type="ECO:0008006" key="5">
    <source>
        <dbReference type="Google" id="ProtNLM"/>
    </source>
</evidence>
<dbReference type="PROSITE" id="PS50113">
    <property type="entry name" value="PAC"/>
    <property type="match status" value="1"/>
</dbReference>
<reference evidence="4" key="1">
    <citation type="journal article" date="2015" name="Nature">
        <title>Complex archaea that bridge the gap between prokaryotes and eukaryotes.</title>
        <authorList>
            <person name="Spang A."/>
            <person name="Saw J.H."/>
            <person name="Jorgensen S.L."/>
            <person name="Zaremba-Niedzwiedzka K."/>
            <person name="Martijn J."/>
            <person name="Lind A.E."/>
            <person name="van Eijk R."/>
            <person name="Schleper C."/>
            <person name="Guy L."/>
            <person name="Ettema T.J."/>
        </authorList>
    </citation>
    <scope>NUCLEOTIDE SEQUENCE</scope>
</reference>
<dbReference type="InterPro" id="IPR000700">
    <property type="entry name" value="PAS-assoc_C"/>
</dbReference>
<dbReference type="SUPFAM" id="SSF55785">
    <property type="entry name" value="PYP-like sensor domain (PAS domain)"/>
    <property type="match status" value="1"/>
</dbReference>
<feature type="domain" description="PAS" evidence="2">
    <location>
        <begin position="94"/>
        <end position="123"/>
    </location>
</feature>
<comment type="caution">
    <text evidence="4">The sequence shown here is derived from an EMBL/GenBank/DDBJ whole genome shotgun (WGS) entry which is preliminary data.</text>
</comment>
<feature type="transmembrane region" description="Helical" evidence="1">
    <location>
        <begin position="33"/>
        <end position="54"/>
    </location>
</feature>
<evidence type="ECO:0000259" key="2">
    <source>
        <dbReference type="PROSITE" id="PS50112"/>
    </source>
</evidence>
<dbReference type="PROSITE" id="PS50112">
    <property type="entry name" value="PAS"/>
    <property type="match status" value="1"/>
</dbReference>
<feature type="non-terminal residue" evidence="4">
    <location>
        <position position="221"/>
    </location>
</feature>
<organism evidence="4">
    <name type="scientific">marine sediment metagenome</name>
    <dbReference type="NCBI Taxonomy" id="412755"/>
    <lineage>
        <taxon>unclassified sequences</taxon>
        <taxon>metagenomes</taxon>
        <taxon>ecological metagenomes</taxon>
    </lineage>
</organism>
<keyword evidence="1" id="KW-0472">Membrane</keyword>
<dbReference type="AlphaFoldDB" id="A0A0F9G394"/>
<dbReference type="NCBIfam" id="TIGR00229">
    <property type="entry name" value="sensory_box"/>
    <property type="match status" value="1"/>
</dbReference>
<name>A0A0F9G394_9ZZZZ</name>
<dbReference type="CDD" id="cd00130">
    <property type="entry name" value="PAS"/>
    <property type="match status" value="1"/>
</dbReference>
<keyword evidence="1" id="KW-1133">Transmembrane helix</keyword>
<evidence type="ECO:0000259" key="3">
    <source>
        <dbReference type="PROSITE" id="PS50113"/>
    </source>
</evidence>
<dbReference type="InterPro" id="IPR000014">
    <property type="entry name" value="PAS"/>
</dbReference>
<evidence type="ECO:0000256" key="1">
    <source>
        <dbReference type="SAM" id="Phobius"/>
    </source>
</evidence>
<feature type="transmembrane region" description="Helical" evidence="1">
    <location>
        <begin position="7"/>
        <end position="27"/>
    </location>
</feature>